<organism evidence="1 2">
    <name type="scientific">Peribacillus deserti</name>
    <dbReference type="NCBI Taxonomy" id="673318"/>
    <lineage>
        <taxon>Bacteria</taxon>
        <taxon>Bacillati</taxon>
        <taxon>Bacillota</taxon>
        <taxon>Bacilli</taxon>
        <taxon>Bacillales</taxon>
        <taxon>Bacillaceae</taxon>
        <taxon>Peribacillus</taxon>
    </lineage>
</organism>
<reference evidence="1 2" key="1">
    <citation type="submission" date="2017-11" db="EMBL/GenBank/DDBJ databases">
        <title>Comparitive Functional Genomics of Dry Heat Resistant strains isolated from the Viking Spacecraft.</title>
        <authorList>
            <person name="Seuylemezian A."/>
            <person name="Cooper K."/>
            <person name="Vaishampayan P."/>
        </authorList>
    </citation>
    <scope>NUCLEOTIDE SEQUENCE [LARGE SCALE GENOMIC DNA]</scope>
    <source>
        <strain evidence="1 2">V1-29</strain>
    </source>
</reference>
<sequence>MSKKYQDKVIVLIDKGEVDIPIEDCDMLFYIEDTLNSLNVDFQKLIRPPKRSAPVTLLTIRIKEVK</sequence>
<dbReference type="Proteomes" id="UP000234748">
    <property type="component" value="Unassembled WGS sequence"/>
</dbReference>
<dbReference type="AlphaFoldDB" id="A0A2N5M520"/>
<name>A0A2N5M520_9BACI</name>
<accession>A0A2N5M520</accession>
<dbReference type="EMBL" id="PGUY01000039">
    <property type="protein sequence ID" value="PLT29471.1"/>
    <property type="molecule type" value="Genomic_DNA"/>
</dbReference>
<evidence type="ECO:0000313" key="1">
    <source>
        <dbReference type="EMBL" id="PLT29471.1"/>
    </source>
</evidence>
<protein>
    <submittedName>
        <fullName evidence="1">Uncharacterized protein</fullName>
    </submittedName>
</protein>
<gene>
    <name evidence="1" type="ORF">CUU66_12865</name>
</gene>
<dbReference type="RefSeq" id="WP_101642794.1">
    <property type="nucleotide sequence ID" value="NZ_PGUY01000039.1"/>
</dbReference>
<keyword evidence="2" id="KW-1185">Reference proteome</keyword>
<comment type="caution">
    <text evidence="1">The sequence shown here is derived from an EMBL/GenBank/DDBJ whole genome shotgun (WGS) entry which is preliminary data.</text>
</comment>
<proteinExistence type="predicted"/>
<dbReference type="OrthoDB" id="2900533at2"/>
<evidence type="ECO:0000313" key="2">
    <source>
        <dbReference type="Proteomes" id="UP000234748"/>
    </source>
</evidence>